<dbReference type="PANTHER" id="PTHR43792">
    <property type="entry name" value="GNAT FAMILY, PUTATIVE (AFU_ORTHOLOGUE AFUA_3G00765)-RELATED-RELATED"/>
    <property type="match status" value="1"/>
</dbReference>
<dbReference type="PANTHER" id="PTHR43792:SF8">
    <property type="entry name" value="[RIBOSOMAL PROTEIN US5]-ALANINE N-ACETYLTRANSFERASE"/>
    <property type="match status" value="1"/>
</dbReference>
<evidence type="ECO:0000259" key="4">
    <source>
        <dbReference type="PROSITE" id="PS51186"/>
    </source>
</evidence>
<proteinExistence type="inferred from homology"/>
<dbReference type="InterPro" id="IPR016181">
    <property type="entry name" value="Acyl_CoA_acyltransferase"/>
</dbReference>
<comment type="similarity">
    <text evidence="3">Belongs to the acetyltransferase family. RimJ subfamily.</text>
</comment>
<accession>A0ABN8ADF4</accession>
<dbReference type="InterPro" id="IPR000182">
    <property type="entry name" value="GNAT_dom"/>
</dbReference>
<evidence type="ECO:0000256" key="1">
    <source>
        <dbReference type="ARBA" id="ARBA00022679"/>
    </source>
</evidence>
<evidence type="ECO:0000313" key="6">
    <source>
        <dbReference type="Proteomes" id="UP000789833"/>
    </source>
</evidence>
<dbReference type="EMBL" id="CAKJTJ010000011">
    <property type="protein sequence ID" value="CAG9621502.1"/>
    <property type="molecule type" value="Genomic_DNA"/>
</dbReference>
<dbReference type="InterPro" id="IPR051531">
    <property type="entry name" value="N-acetyltransferase"/>
</dbReference>
<organism evidence="5 6">
    <name type="scientific">Sutcliffiella rhizosphaerae</name>
    <dbReference type="NCBI Taxonomy" id="2880967"/>
    <lineage>
        <taxon>Bacteria</taxon>
        <taxon>Bacillati</taxon>
        <taxon>Bacillota</taxon>
        <taxon>Bacilli</taxon>
        <taxon>Bacillales</taxon>
        <taxon>Bacillaceae</taxon>
        <taxon>Sutcliffiella</taxon>
    </lineage>
</organism>
<dbReference type="SUPFAM" id="SSF55729">
    <property type="entry name" value="Acyl-CoA N-acyltransferases (Nat)"/>
    <property type="match status" value="2"/>
</dbReference>
<name>A0ABN8ADF4_9BACI</name>
<feature type="domain" description="N-acetyltransferase" evidence="4">
    <location>
        <begin position="165"/>
        <end position="327"/>
    </location>
</feature>
<gene>
    <name evidence="5" type="ORF">BACCIP111883_02275</name>
</gene>
<dbReference type="Pfam" id="PF00583">
    <property type="entry name" value="Acetyltransf_1"/>
    <property type="match status" value="1"/>
</dbReference>
<keyword evidence="2" id="KW-0012">Acyltransferase</keyword>
<dbReference type="Gene3D" id="3.40.630.30">
    <property type="match status" value="2"/>
</dbReference>
<keyword evidence="1" id="KW-0808">Transferase</keyword>
<evidence type="ECO:0000313" key="5">
    <source>
        <dbReference type="EMBL" id="CAG9621502.1"/>
    </source>
</evidence>
<evidence type="ECO:0000256" key="3">
    <source>
        <dbReference type="ARBA" id="ARBA00038502"/>
    </source>
</evidence>
<feature type="domain" description="N-acetyltransferase" evidence="4">
    <location>
        <begin position="6"/>
        <end position="168"/>
    </location>
</feature>
<sequence length="328" mass="37644">MSDLNITIHQMNKNTAINILQWIYEKPYDFYNNSVTQENIDEMMDGSYKYLIDEKQEILGYFCTGKAAQVPAGHKTNVYKQDAIDIGLGMNPKFIGQGNGYKFCTFIINYFFESAPESTLRLSVAIFNKRAIHLYEKLGFKNTSEFSTGTTEFVTMVLRKCSMIIKLEKLAMTDATPLFEFESKNRSHFEKSVPSRGEKYYILEHFLEGLTDLLEEQNRQDSYFYLIKDEMGSILGRINIIDINRQQKVGHLGYRVGENAVGKGVASKAVAQILEQTKDLEIVSIKAKTTLDNIASQKVLEKNGFMRTDLLAETNDIDFVYYEWKIDT</sequence>
<dbReference type="PROSITE" id="PS51186">
    <property type="entry name" value="GNAT"/>
    <property type="match status" value="2"/>
</dbReference>
<keyword evidence="6" id="KW-1185">Reference proteome</keyword>
<dbReference type="Proteomes" id="UP000789833">
    <property type="component" value="Unassembled WGS sequence"/>
</dbReference>
<reference evidence="5 6" key="1">
    <citation type="submission" date="2021-10" db="EMBL/GenBank/DDBJ databases">
        <authorList>
            <person name="Criscuolo A."/>
        </authorList>
    </citation>
    <scope>NUCLEOTIDE SEQUENCE [LARGE SCALE GENOMIC DNA]</scope>
    <source>
        <strain evidence="6">CIP 111883</strain>
    </source>
</reference>
<dbReference type="Pfam" id="PF13302">
    <property type="entry name" value="Acetyltransf_3"/>
    <property type="match status" value="1"/>
</dbReference>
<protein>
    <recommendedName>
        <fullName evidence="4">N-acetyltransferase domain-containing protein</fullName>
    </recommendedName>
</protein>
<comment type="caution">
    <text evidence="5">The sequence shown here is derived from an EMBL/GenBank/DDBJ whole genome shotgun (WGS) entry which is preliminary data.</text>
</comment>
<evidence type="ECO:0000256" key="2">
    <source>
        <dbReference type="ARBA" id="ARBA00023315"/>
    </source>
</evidence>